<sequence>MPPPIETHWYDDKAYSTKPVLKQEIEAAVRAQAPADASAAYIANGWHTSKLDNREHGTVDYERGESVERKHVYPR</sequence>
<reference evidence="2" key="1">
    <citation type="journal article" date="2021" name="J Fungi (Basel)">
        <title>Virulence traits and population genomics of the black yeast Aureobasidium melanogenum.</title>
        <authorList>
            <person name="Cernosa A."/>
            <person name="Sun X."/>
            <person name="Gostincar C."/>
            <person name="Fang C."/>
            <person name="Gunde-Cimerman N."/>
            <person name="Song Z."/>
        </authorList>
    </citation>
    <scope>NUCLEOTIDE SEQUENCE</scope>
    <source>
        <strain evidence="2">EXF-8016</strain>
    </source>
</reference>
<dbReference type="OrthoDB" id="2790530at2759"/>
<evidence type="ECO:0000313" key="3">
    <source>
        <dbReference type="Proteomes" id="UP000767238"/>
    </source>
</evidence>
<feature type="region of interest" description="Disordered" evidence="1">
    <location>
        <begin position="52"/>
        <end position="75"/>
    </location>
</feature>
<dbReference type="Proteomes" id="UP000767238">
    <property type="component" value="Unassembled WGS sequence"/>
</dbReference>
<feature type="non-terminal residue" evidence="2">
    <location>
        <position position="1"/>
    </location>
</feature>
<dbReference type="AlphaFoldDB" id="A0A9P8GJ68"/>
<proteinExistence type="predicted"/>
<accession>A0A9P8GJ68</accession>
<protein>
    <submittedName>
        <fullName evidence="2">Uncharacterized protein</fullName>
    </submittedName>
</protein>
<evidence type="ECO:0000313" key="2">
    <source>
        <dbReference type="EMBL" id="KAH0223864.1"/>
    </source>
</evidence>
<reference evidence="2" key="2">
    <citation type="submission" date="2021-08" db="EMBL/GenBank/DDBJ databases">
        <authorList>
            <person name="Gostincar C."/>
            <person name="Sun X."/>
            <person name="Song Z."/>
            <person name="Gunde-Cimerman N."/>
        </authorList>
    </citation>
    <scope>NUCLEOTIDE SEQUENCE</scope>
    <source>
        <strain evidence="2">EXF-8016</strain>
    </source>
</reference>
<organism evidence="2 3">
    <name type="scientific">Aureobasidium melanogenum</name>
    <name type="common">Aureobasidium pullulans var. melanogenum</name>
    <dbReference type="NCBI Taxonomy" id="46634"/>
    <lineage>
        <taxon>Eukaryota</taxon>
        <taxon>Fungi</taxon>
        <taxon>Dikarya</taxon>
        <taxon>Ascomycota</taxon>
        <taxon>Pezizomycotina</taxon>
        <taxon>Dothideomycetes</taxon>
        <taxon>Dothideomycetidae</taxon>
        <taxon>Dothideales</taxon>
        <taxon>Saccotheciaceae</taxon>
        <taxon>Aureobasidium</taxon>
    </lineage>
</organism>
<gene>
    <name evidence="2" type="ORF">KCV03_g3966</name>
</gene>
<dbReference type="EMBL" id="JAHFYH010000022">
    <property type="protein sequence ID" value="KAH0223864.1"/>
    <property type="molecule type" value="Genomic_DNA"/>
</dbReference>
<evidence type="ECO:0000256" key="1">
    <source>
        <dbReference type="SAM" id="MobiDB-lite"/>
    </source>
</evidence>
<comment type="caution">
    <text evidence="2">The sequence shown here is derived from an EMBL/GenBank/DDBJ whole genome shotgun (WGS) entry which is preliminary data.</text>
</comment>
<name>A0A9P8GJ68_AURME</name>